<feature type="region of interest" description="Disordered" evidence="1">
    <location>
        <begin position="185"/>
        <end position="219"/>
    </location>
</feature>
<comment type="caution">
    <text evidence="2">The sequence shown here is derived from an EMBL/GenBank/DDBJ whole genome shotgun (WGS) entry which is preliminary data.</text>
</comment>
<evidence type="ECO:0000313" key="2">
    <source>
        <dbReference type="EMBL" id="KAF3443995.1"/>
    </source>
</evidence>
<dbReference type="PANTHER" id="PTHR33785">
    <property type="entry name" value="OS06G0550800 PROTEIN"/>
    <property type="match status" value="1"/>
</dbReference>
<keyword evidence="3" id="KW-1185">Reference proteome</keyword>
<evidence type="ECO:0000256" key="1">
    <source>
        <dbReference type="SAM" id="MobiDB-lite"/>
    </source>
</evidence>
<dbReference type="OrthoDB" id="1911878at2759"/>
<feature type="region of interest" description="Disordered" evidence="1">
    <location>
        <begin position="116"/>
        <end position="147"/>
    </location>
</feature>
<dbReference type="AlphaFoldDB" id="A0A8K0H1M7"/>
<protein>
    <submittedName>
        <fullName evidence="2">Uncharacterized protein</fullName>
    </submittedName>
</protein>
<dbReference type="InterPro" id="IPR012881">
    <property type="entry name" value="DUF1685"/>
</dbReference>
<gene>
    <name evidence="2" type="ORF">FNV43_RR13685</name>
</gene>
<dbReference type="Pfam" id="PF07939">
    <property type="entry name" value="DUF1685"/>
    <property type="match status" value="1"/>
</dbReference>
<evidence type="ECO:0000313" key="3">
    <source>
        <dbReference type="Proteomes" id="UP000796880"/>
    </source>
</evidence>
<feature type="compositionally biased region" description="Basic residues" evidence="1">
    <location>
        <begin position="133"/>
        <end position="147"/>
    </location>
</feature>
<dbReference type="Proteomes" id="UP000796880">
    <property type="component" value="Unassembled WGS sequence"/>
</dbReference>
<dbReference type="EMBL" id="VOIH02000006">
    <property type="protein sequence ID" value="KAF3443995.1"/>
    <property type="molecule type" value="Genomic_DNA"/>
</dbReference>
<accession>A0A8K0H1M7</accession>
<reference evidence="2" key="1">
    <citation type="submission" date="2020-03" db="EMBL/GenBank/DDBJ databases">
        <title>A high-quality chromosome-level genome assembly of a woody plant with both climbing and erect habits, Rhamnella rubrinervis.</title>
        <authorList>
            <person name="Lu Z."/>
            <person name="Yang Y."/>
            <person name="Zhu X."/>
            <person name="Sun Y."/>
        </authorList>
    </citation>
    <scope>NUCLEOTIDE SEQUENCE</scope>
    <source>
        <strain evidence="2">BYM</strain>
        <tissue evidence="2">Leaf</tissue>
    </source>
</reference>
<proteinExistence type="predicted"/>
<organism evidence="2 3">
    <name type="scientific">Rhamnella rubrinervis</name>
    <dbReference type="NCBI Taxonomy" id="2594499"/>
    <lineage>
        <taxon>Eukaryota</taxon>
        <taxon>Viridiplantae</taxon>
        <taxon>Streptophyta</taxon>
        <taxon>Embryophyta</taxon>
        <taxon>Tracheophyta</taxon>
        <taxon>Spermatophyta</taxon>
        <taxon>Magnoliopsida</taxon>
        <taxon>eudicotyledons</taxon>
        <taxon>Gunneridae</taxon>
        <taxon>Pentapetalae</taxon>
        <taxon>rosids</taxon>
        <taxon>fabids</taxon>
        <taxon>Rosales</taxon>
        <taxon>Rhamnaceae</taxon>
        <taxon>rhamnoid group</taxon>
        <taxon>Rhamneae</taxon>
        <taxon>Rhamnella</taxon>
    </lineage>
</organism>
<feature type="region of interest" description="Disordered" evidence="1">
    <location>
        <begin position="22"/>
        <end position="55"/>
    </location>
</feature>
<name>A0A8K0H1M7_9ROSA</name>
<feature type="compositionally biased region" description="Basic and acidic residues" evidence="1">
    <location>
        <begin position="189"/>
        <end position="215"/>
    </location>
</feature>
<feature type="compositionally biased region" description="Low complexity" evidence="1">
    <location>
        <begin position="22"/>
        <end position="36"/>
    </location>
</feature>
<dbReference type="PANTHER" id="PTHR33785:SF12">
    <property type="entry name" value="DUF1685 FAMILY PROTEIN"/>
    <property type="match status" value="1"/>
</dbReference>
<sequence>MAAEEVLSLFDSYWFQHAVFSTKSSSSPSKPQQTDDITASPCPKISEEIQESEEFSRLPTIHVRSLSDQQLLVSESGFPLSGSFSPNSVLAINPKEHQLQTILSGKEVTEFGEEERAVKKKEVDHQEEEVVSTKRKLQSERRRKKLSKSLSDLEFEELKGFMDLGFVFTEEDNKDSELVSIIPGLQRLGKKDGDDQNQERENDDEEVKKKKKIDDDGSNVKVSRPYLSEAWDVLDYQKKKEKPLMMMNRRIPALGNKIDMKEHLRFWAHSVASTVR</sequence>